<dbReference type="EMBL" id="BNJK01000001">
    <property type="protein sequence ID" value="GHO91617.1"/>
    <property type="molecule type" value="Genomic_DNA"/>
</dbReference>
<keyword evidence="5" id="KW-1185">Reference proteome</keyword>
<sequence length="665" mass="71842">MIYFIFILVLLTGTMTTFAYADSAHADSSPVIPLNHGGTKLTARITNYSGDDTNPPSDLIDWPANAGYPTVHNKVGGSGTFADPITVAINSKNGPNGDVPHGPFTIGEKFYLPVLHLYFVAEDSCNIDIAYNVCTDNGRDKDDDTQLHMDLFNGDSDNRSGLLACELSYGGETDVIANAGAGYPTPEGYPNGTSLFDSAPGTCVGAALWHKYQNWTVDTSTNSPLPTALMNEGSGMLTVDDSVTGTEPARFDYHGDGWHHCQNCDYDNVGFYNESNGWDSTPGDYVQITFMGTQIKFYGVKGTHHGIASFSLDAGAEVQRDFYASTEAGSQLMYTSPTLDPDQQHTLKVTVTGQQNADAATSHINPDYVEIISGVALNTTPGTNTGTLPTGGSSVGSTPRTYNTGLTGKDAFDLTASDSNWRSVWEDDFDSSVVDTSKWTVRNYPAGFVNNELECYRTDSRHVSINGSGADSHLVLKADQSNEGGCSYISGRLDTQGKYEVPAPKSGKPMRIEASIQLPAGGNGIWPAFWMLGHNIDRVGWPNCGEIDIMENSGLRNMSAATIQATVHGLNNYSGSGHETLESGTFSNGYHLIGMDWYTDHIDFFVDGHMYKTVSTSSLGGDTVFNQPFFIILNFAVGGDWPGNPDGTIFPQQMNVKFVRVYQHN</sequence>
<dbReference type="Gene3D" id="2.60.120.200">
    <property type="match status" value="1"/>
</dbReference>
<dbReference type="Gene3D" id="2.60.120.260">
    <property type="entry name" value="Galactose-binding domain-like"/>
    <property type="match status" value="1"/>
</dbReference>
<dbReference type="InterPro" id="IPR000757">
    <property type="entry name" value="Beta-glucanase-like"/>
</dbReference>
<dbReference type="InterPro" id="IPR013320">
    <property type="entry name" value="ConA-like_dom_sf"/>
</dbReference>
<evidence type="ECO:0000256" key="1">
    <source>
        <dbReference type="ARBA" id="ARBA00006865"/>
    </source>
</evidence>
<dbReference type="SUPFAM" id="SSF49899">
    <property type="entry name" value="Concanavalin A-like lectins/glucanases"/>
    <property type="match status" value="1"/>
</dbReference>
<dbReference type="RefSeq" id="WP_220202502.1">
    <property type="nucleotide sequence ID" value="NZ_BNJK01000001.1"/>
</dbReference>
<dbReference type="Proteomes" id="UP000597444">
    <property type="component" value="Unassembled WGS sequence"/>
</dbReference>
<feature type="domain" description="GH16" evidence="3">
    <location>
        <begin position="417"/>
        <end position="665"/>
    </location>
</feature>
<dbReference type="Pfam" id="PF00722">
    <property type="entry name" value="Glyco_hydro_16"/>
    <property type="match status" value="1"/>
</dbReference>
<proteinExistence type="inferred from homology"/>
<evidence type="ECO:0000313" key="4">
    <source>
        <dbReference type="EMBL" id="GHO91617.1"/>
    </source>
</evidence>
<evidence type="ECO:0000259" key="3">
    <source>
        <dbReference type="PROSITE" id="PS51762"/>
    </source>
</evidence>
<dbReference type="GO" id="GO:0004553">
    <property type="term" value="F:hydrolase activity, hydrolyzing O-glycosyl compounds"/>
    <property type="evidence" value="ECO:0007669"/>
    <property type="project" value="InterPro"/>
</dbReference>
<reference evidence="4" key="1">
    <citation type="submission" date="2020-10" db="EMBL/GenBank/DDBJ databases">
        <title>Taxonomic study of unclassified bacteria belonging to the class Ktedonobacteria.</title>
        <authorList>
            <person name="Yabe S."/>
            <person name="Wang C.M."/>
            <person name="Zheng Y."/>
            <person name="Sakai Y."/>
            <person name="Cavaletti L."/>
            <person name="Monciardini P."/>
            <person name="Donadio S."/>
        </authorList>
    </citation>
    <scope>NUCLEOTIDE SEQUENCE</scope>
    <source>
        <strain evidence="4">ID150040</strain>
    </source>
</reference>
<evidence type="ECO:0000256" key="2">
    <source>
        <dbReference type="SAM" id="SignalP"/>
    </source>
</evidence>
<comment type="similarity">
    <text evidence="1">Belongs to the glycosyl hydrolase 16 family.</text>
</comment>
<name>A0A8J3IHL6_9CHLR</name>
<comment type="caution">
    <text evidence="4">The sequence shown here is derived from an EMBL/GenBank/DDBJ whole genome shotgun (WGS) entry which is preliminary data.</text>
</comment>
<dbReference type="PANTHER" id="PTHR10963">
    <property type="entry name" value="GLYCOSYL HYDROLASE-RELATED"/>
    <property type="match status" value="1"/>
</dbReference>
<dbReference type="PANTHER" id="PTHR10963:SF55">
    <property type="entry name" value="GLYCOSIDE HYDROLASE FAMILY 16 PROTEIN"/>
    <property type="match status" value="1"/>
</dbReference>
<dbReference type="InterPro" id="IPR050546">
    <property type="entry name" value="Glycosyl_Hydrlase_16"/>
</dbReference>
<dbReference type="CDD" id="cd08023">
    <property type="entry name" value="GH16_laminarinase_like"/>
    <property type="match status" value="1"/>
</dbReference>
<evidence type="ECO:0000313" key="5">
    <source>
        <dbReference type="Proteomes" id="UP000597444"/>
    </source>
</evidence>
<feature type="chain" id="PRO_5035203054" description="GH16 domain-containing protein" evidence="2">
    <location>
        <begin position="22"/>
        <end position="665"/>
    </location>
</feature>
<organism evidence="4 5">
    <name type="scientific">Reticulibacter mediterranei</name>
    <dbReference type="NCBI Taxonomy" id="2778369"/>
    <lineage>
        <taxon>Bacteria</taxon>
        <taxon>Bacillati</taxon>
        <taxon>Chloroflexota</taxon>
        <taxon>Ktedonobacteria</taxon>
        <taxon>Ktedonobacterales</taxon>
        <taxon>Reticulibacteraceae</taxon>
        <taxon>Reticulibacter</taxon>
    </lineage>
</organism>
<protein>
    <recommendedName>
        <fullName evidence="3">GH16 domain-containing protein</fullName>
    </recommendedName>
</protein>
<dbReference type="GO" id="GO:0005975">
    <property type="term" value="P:carbohydrate metabolic process"/>
    <property type="evidence" value="ECO:0007669"/>
    <property type="project" value="InterPro"/>
</dbReference>
<accession>A0A8J3IHL6</accession>
<dbReference type="PROSITE" id="PS51762">
    <property type="entry name" value="GH16_2"/>
    <property type="match status" value="1"/>
</dbReference>
<keyword evidence="2" id="KW-0732">Signal</keyword>
<dbReference type="AlphaFoldDB" id="A0A8J3IHL6"/>
<gene>
    <name evidence="4" type="ORF">KSF_016650</name>
</gene>
<feature type="signal peptide" evidence="2">
    <location>
        <begin position="1"/>
        <end position="21"/>
    </location>
</feature>